<name>A0ABR5MLQ5_9BACI</name>
<dbReference type="EMBL" id="LGTK01000009">
    <property type="protein sequence ID" value="KPH77104.1"/>
    <property type="molecule type" value="Genomic_DNA"/>
</dbReference>
<feature type="domain" description="SpoOB alpha-helical" evidence="4">
    <location>
        <begin position="5"/>
        <end position="53"/>
    </location>
</feature>
<keyword evidence="2" id="KW-0808">Transferase</keyword>
<protein>
    <recommendedName>
        <fullName evidence="4">SpoOB alpha-helical domain-containing protein</fullName>
    </recommendedName>
</protein>
<evidence type="ECO:0000256" key="2">
    <source>
        <dbReference type="ARBA" id="ARBA00022679"/>
    </source>
</evidence>
<dbReference type="InterPro" id="IPR037100">
    <property type="entry name" value="Spo0B_C_sf"/>
</dbReference>
<dbReference type="Pfam" id="PF14689">
    <property type="entry name" value="SPOB_a"/>
    <property type="match status" value="1"/>
</dbReference>
<dbReference type="Proteomes" id="UP000037854">
    <property type="component" value="Unassembled WGS sequence"/>
</dbReference>
<sequence length="174" mass="20782">MKDLEVIQLLQHYRHDLLNQLQLVQGYLSMGKTNKVEEKLEELFSLLNEERKLTILQTPKFALWLIQFNHIYKNFRITYTIDIENQNLEHLDEILLTECKEFMEYMKKISDGDQLYEMELTIKETEDKQSIETCFFIDGLVNKSHTLDINEENNKGSIYETEDGIVRRFITPKI</sequence>
<dbReference type="InterPro" id="IPR016120">
    <property type="entry name" value="Sig_transdc_His_kin_SpoOB"/>
</dbReference>
<dbReference type="SUPFAM" id="SSF55890">
    <property type="entry name" value="Sporulation response regulatory protein Spo0B"/>
    <property type="match status" value="1"/>
</dbReference>
<evidence type="ECO:0000256" key="1">
    <source>
        <dbReference type="ARBA" id="ARBA00022553"/>
    </source>
</evidence>
<proteinExistence type="predicted"/>
<dbReference type="RefSeq" id="WP_060667947.1">
    <property type="nucleotide sequence ID" value="NZ_JAHHXM010000002.1"/>
</dbReference>
<evidence type="ECO:0000313" key="6">
    <source>
        <dbReference type="Proteomes" id="UP000037854"/>
    </source>
</evidence>
<keyword evidence="3" id="KW-0418">Kinase</keyword>
<evidence type="ECO:0000259" key="4">
    <source>
        <dbReference type="Pfam" id="PF14689"/>
    </source>
</evidence>
<dbReference type="InterPro" id="IPR039506">
    <property type="entry name" value="SPOB_a"/>
</dbReference>
<gene>
    <name evidence="5" type="ORF">AFL42_04280</name>
</gene>
<accession>A0ABR5MLQ5</accession>
<keyword evidence="6" id="KW-1185">Reference proteome</keyword>
<evidence type="ECO:0000256" key="3">
    <source>
        <dbReference type="ARBA" id="ARBA00022777"/>
    </source>
</evidence>
<dbReference type="Gene3D" id="3.30.565.30">
    <property type="entry name" value="Sporulation initiation phosphotransferase B (SpoOB), C-terminal domain"/>
    <property type="match status" value="1"/>
</dbReference>
<reference evidence="5 6" key="1">
    <citation type="submission" date="2015-07" db="EMBL/GenBank/DDBJ databases">
        <title>High-quality draft genome sequence of Oceanobacillus caeni HM6, a bacillus isolated from a human feces.</title>
        <authorList>
            <person name="Kumar J."/>
            <person name="Verma M.K."/>
            <person name="Pandey R."/>
            <person name="Bhambi M."/>
            <person name="Chauhan N."/>
        </authorList>
    </citation>
    <scope>NUCLEOTIDE SEQUENCE [LARGE SCALE GENOMIC DNA]</scope>
    <source>
        <strain evidence="5 6">HM6</strain>
    </source>
</reference>
<organism evidence="5 6">
    <name type="scientific">Oceanobacillus caeni</name>
    <dbReference type="NCBI Taxonomy" id="405946"/>
    <lineage>
        <taxon>Bacteria</taxon>
        <taxon>Bacillati</taxon>
        <taxon>Bacillota</taxon>
        <taxon>Bacilli</taxon>
        <taxon>Bacillales</taxon>
        <taxon>Bacillaceae</taxon>
        <taxon>Oceanobacillus</taxon>
    </lineage>
</organism>
<keyword evidence="1" id="KW-0597">Phosphoprotein</keyword>
<evidence type="ECO:0000313" key="5">
    <source>
        <dbReference type="EMBL" id="KPH77104.1"/>
    </source>
</evidence>
<dbReference type="Gene3D" id="1.10.287.130">
    <property type="match status" value="1"/>
</dbReference>
<comment type="caution">
    <text evidence="5">The sequence shown here is derived from an EMBL/GenBank/DDBJ whole genome shotgun (WGS) entry which is preliminary data.</text>
</comment>